<name>A0ABS2SV37_9BACI</name>
<dbReference type="EMBL" id="JAFBCV010000005">
    <property type="protein sequence ID" value="MBM7838886.1"/>
    <property type="molecule type" value="Genomic_DNA"/>
</dbReference>
<reference evidence="3" key="1">
    <citation type="submission" date="2021-01" db="EMBL/GenBank/DDBJ databases">
        <title>Genomic Encyclopedia of Type Strains, Phase IV (KMG-IV): sequencing the most valuable type-strain genomes for metagenomic binning, comparative biology and taxonomic classification.</title>
        <authorList>
            <person name="Goeker M."/>
        </authorList>
    </citation>
    <scope>NUCLEOTIDE SEQUENCE</scope>
    <source>
        <strain evidence="3">DSM 21943</strain>
    </source>
</reference>
<feature type="domain" description="GTPase-associated protein 1 N-terminal" evidence="1">
    <location>
        <begin position="4"/>
        <end position="126"/>
    </location>
</feature>
<dbReference type="Proteomes" id="UP001179280">
    <property type="component" value="Unassembled WGS sequence"/>
</dbReference>
<dbReference type="InterPro" id="IPR045401">
    <property type="entry name" value="GAP1-M"/>
</dbReference>
<evidence type="ECO:0000313" key="4">
    <source>
        <dbReference type="Proteomes" id="UP001179280"/>
    </source>
</evidence>
<accession>A0ABS2SV37</accession>
<dbReference type="Pfam" id="PF20013">
    <property type="entry name" value="GAP1-N2"/>
    <property type="match status" value="1"/>
</dbReference>
<evidence type="ECO:0000259" key="1">
    <source>
        <dbReference type="Pfam" id="PF20013"/>
    </source>
</evidence>
<evidence type="ECO:0000313" key="3">
    <source>
        <dbReference type="EMBL" id="MBM7838886.1"/>
    </source>
</evidence>
<sequence length="773" mass="90956">MRLLQLYYTSFNRKHSAGKRQQIFSSSEGFSDGELKELERICLYKPPNHLPTQPIRFEIDAYFPIKFTSFQLQSGRYGICQTVYSGKDLSGKYGNYFSHVLVLEKGAWPIPSIQFYRSSLFRKKLSMNELDFSHKPRPLPVLEASIPTGYFSEDVMDAFINREDNALRLSQMVRALIETGARQEALLLVNKQEELPTWIAAIQLNLPASLQRKAHFSTYVHDLERERYPIMATLGEGTRYYQEDIDQGVYGYVFDFIQNRFDTPAQNEYQVQARKEWHDFMNECTIQEVKEDLESATLLYQFLNEHKQLQSTNYERMLTFARTKASLARVKQVMDTISVDLLLYEKRHLEDTKQLALSLLYSSEKTKADVHKRKAVSYWVESLKGLLVDTKESEFDQLMAYADAFLLHFYASHNWNELLFTDEQLKDSCKHLQQLNNGKKDVFYVELLFKQLAYEDNGKRGLSESKRRLAQSILDRNGREPDAEKRLQLWSLCQAHPALFAKMFGQCELTNWTDEGLRNMRNSFRAILQEQAPDLNWSKVLLTELSLIRVDELYPHRLTNELAELLFTELKARIDWGERSINQQIDQYKEWLNLSNRMKRDDPCLDCLISTFEVNQRVELKDTVGLLHTITIQMKRIKSDEPALFRRYYHWAMPLLANKFGQAGGTMFRRFIYNDVGMTIDCLTREYKRFEEETIIHVLRAIIPDVLARREYQTERLKLIAYFAENPDLFERVYHQLGGKLEAIEALRQDIEKPLHRTPRFYKRITLDRLPAR</sequence>
<dbReference type="InterPro" id="IPR045402">
    <property type="entry name" value="GAP1-N2"/>
</dbReference>
<gene>
    <name evidence="3" type="ORF">JOC54_002145</name>
</gene>
<organism evidence="3 4">
    <name type="scientific">Shouchella xiaoxiensis</name>
    <dbReference type="NCBI Taxonomy" id="766895"/>
    <lineage>
        <taxon>Bacteria</taxon>
        <taxon>Bacillati</taxon>
        <taxon>Bacillota</taxon>
        <taxon>Bacilli</taxon>
        <taxon>Bacillales</taxon>
        <taxon>Bacillaceae</taxon>
        <taxon>Shouchella</taxon>
    </lineage>
</organism>
<protein>
    <submittedName>
        <fullName evidence="3">Uncharacterized protein</fullName>
    </submittedName>
</protein>
<keyword evidence="4" id="KW-1185">Reference proteome</keyword>
<comment type="caution">
    <text evidence="3">The sequence shown here is derived from an EMBL/GenBank/DDBJ whole genome shotgun (WGS) entry which is preliminary data.</text>
</comment>
<feature type="domain" description="GTPase-associated protein 1 middle" evidence="2">
    <location>
        <begin position="159"/>
        <end position="257"/>
    </location>
</feature>
<proteinExistence type="predicted"/>
<dbReference type="RefSeq" id="WP_204466197.1">
    <property type="nucleotide sequence ID" value="NZ_JAFBCV010000005.1"/>
</dbReference>
<dbReference type="Pfam" id="PF20014">
    <property type="entry name" value="GAP1-M"/>
    <property type="match status" value="1"/>
</dbReference>
<evidence type="ECO:0000259" key="2">
    <source>
        <dbReference type="Pfam" id="PF20014"/>
    </source>
</evidence>